<evidence type="ECO:0000256" key="1">
    <source>
        <dbReference type="SAM" id="MobiDB-lite"/>
    </source>
</evidence>
<organism evidence="2 3">
    <name type="scientific">Moniliophthora roreri (strain MCA 2997)</name>
    <name type="common">Cocoa frosty pod rot fungus</name>
    <name type="synonym">Crinipellis roreri</name>
    <dbReference type="NCBI Taxonomy" id="1381753"/>
    <lineage>
        <taxon>Eukaryota</taxon>
        <taxon>Fungi</taxon>
        <taxon>Dikarya</taxon>
        <taxon>Basidiomycota</taxon>
        <taxon>Agaricomycotina</taxon>
        <taxon>Agaricomycetes</taxon>
        <taxon>Agaricomycetidae</taxon>
        <taxon>Agaricales</taxon>
        <taxon>Marasmiineae</taxon>
        <taxon>Marasmiaceae</taxon>
        <taxon>Moniliophthora</taxon>
    </lineage>
</organism>
<dbReference type="AlphaFoldDB" id="V2XRY4"/>
<dbReference type="InterPro" id="IPR019129">
    <property type="entry name" value="Folate-sensitive_fs_Fra10Ac1"/>
</dbReference>
<evidence type="ECO:0000313" key="2">
    <source>
        <dbReference type="EMBL" id="ESK95300.1"/>
    </source>
</evidence>
<keyword evidence="3" id="KW-1185">Reference proteome</keyword>
<dbReference type="HOGENOM" id="CLU_061714_2_1_1"/>
<dbReference type="EMBL" id="AWSO01000090">
    <property type="protein sequence ID" value="ESK95300.1"/>
    <property type="molecule type" value="Genomic_DNA"/>
</dbReference>
<accession>V2XRY4</accession>
<feature type="compositionally biased region" description="Basic and acidic residues" evidence="1">
    <location>
        <begin position="160"/>
        <end position="199"/>
    </location>
</feature>
<comment type="caution">
    <text evidence="2">The sequence shown here is derived from an EMBL/GenBank/DDBJ whole genome shotgun (WGS) entry which is preliminary data.</text>
</comment>
<sequence length="249" mass="29144">MALYPSTSKLEPASSGPTEFEILKASHKFLREDDEEEGAQLNWEEKLASKYYANLYREFAVCDLKHYKSGNFALRWRTEAEVLSGAGETSCGNTRCKLHEPTADFDDFAENGRGHKSSNLATLELPFTYLEHGESKSALVKVVLCEKCVGKLMWKRRKDKERETGVKQEDDEPDLHGVGETRQERWKPVHENRDVKEEAPTTSHRLREKSRHERWDRDRDNLVKERRRERHRSLSPRDSRRHVHSRRLS</sequence>
<proteinExistence type="predicted"/>
<gene>
    <name evidence="2" type="ORF">Moror_3927</name>
</gene>
<evidence type="ECO:0000313" key="3">
    <source>
        <dbReference type="Proteomes" id="UP000017559"/>
    </source>
</evidence>
<protein>
    <submittedName>
        <fullName evidence="2">Protein fra10ac1</fullName>
    </submittedName>
</protein>
<dbReference type="Proteomes" id="UP000017559">
    <property type="component" value="Unassembled WGS sequence"/>
</dbReference>
<feature type="compositionally biased region" description="Basic and acidic residues" evidence="1">
    <location>
        <begin position="210"/>
        <end position="226"/>
    </location>
</feature>
<dbReference type="Pfam" id="PF09725">
    <property type="entry name" value="Fra10Ac1"/>
    <property type="match status" value="1"/>
</dbReference>
<feature type="region of interest" description="Disordered" evidence="1">
    <location>
        <begin position="159"/>
        <end position="249"/>
    </location>
</feature>
<reference evidence="2 3" key="1">
    <citation type="journal article" date="2014" name="BMC Genomics">
        <title>Genome and secretome analysis of the hemibiotrophic fungal pathogen, Moniliophthora roreri, which causes frosty pod rot disease of cacao: mechanisms of the biotrophic and necrotrophic phases.</title>
        <authorList>
            <person name="Meinhardt L.W."/>
            <person name="Costa G.G.L."/>
            <person name="Thomazella D.P.T."/>
            <person name="Teixeira P.J.P.L."/>
            <person name="Carazzolle M.F."/>
            <person name="Schuster S.C."/>
            <person name="Carlson J.E."/>
            <person name="Guiltinan M.J."/>
            <person name="Mieczkowski P."/>
            <person name="Farmer A."/>
            <person name="Ramaraj T."/>
            <person name="Crozier J."/>
            <person name="Davis R.E."/>
            <person name="Shao J."/>
            <person name="Melnick R.L."/>
            <person name="Pereira G.A.G."/>
            <person name="Bailey B.A."/>
        </authorList>
    </citation>
    <scope>NUCLEOTIDE SEQUENCE [LARGE SCALE GENOMIC DNA]</scope>
    <source>
        <strain evidence="2 3">MCA 2997</strain>
    </source>
</reference>
<dbReference type="KEGG" id="mrr:Moror_3927"/>
<dbReference type="STRING" id="1381753.V2XRY4"/>
<feature type="compositionally biased region" description="Basic residues" evidence="1">
    <location>
        <begin position="227"/>
        <end position="249"/>
    </location>
</feature>
<dbReference type="OrthoDB" id="197967at2759"/>
<name>V2XRY4_MONRO</name>